<dbReference type="InterPro" id="IPR029058">
    <property type="entry name" value="AB_hydrolase_fold"/>
</dbReference>
<dbReference type="InterPro" id="IPR013094">
    <property type="entry name" value="AB_hydrolase_3"/>
</dbReference>
<dbReference type="GO" id="GO:0016787">
    <property type="term" value="F:hydrolase activity"/>
    <property type="evidence" value="ECO:0007669"/>
    <property type="project" value="InterPro"/>
</dbReference>
<dbReference type="Proteomes" id="UP000235145">
    <property type="component" value="Unassembled WGS sequence"/>
</dbReference>
<sequence length="320" mass="35426">MESSTNEIIKEIPGIIRIFEDGRIHKLQVPDIVPAGVDPSSGVNSKDVVFSPQNNVFARLYVPKTTTIIPHHKLPLLIFYHGGGFMIESAKSSLYHNFLNLVVSESNVVAVSVDYRLAPEFPLPIAYDDSWEAIKWVAEHVNGNGPEPWLNEYADLQNIFLAGDSAGGNIAHHMAIRVGSNTPAGLRFQGVILFHPYFWGKERVGKESDFLEPRLIALFNDAWAVAHPGSSGPDDPLINPGIDPKISGMGCSKMMVFIGGNDLMRERGLYYKDLVEKSGWKGDLEVVEDEGEEHVFFLFDPSCANACSLRTRVCKFINNA</sequence>
<dbReference type="EMBL" id="NBSK02000005">
    <property type="protein sequence ID" value="KAJ0208388.1"/>
    <property type="molecule type" value="Genomic_DNA"/>
</dbReference>
<dbReference type="InterPro" id="IPR033140">
    <property type="entry name" value="Lipase_GDXG_put_SER_AS"/>
</dbReference>
<evidence type="ECO:0000256" key="1">
    <source>
        <dbReference type="ARBA" id="ARBA00010515"/>
    </source>
</evidence>
<dbReference type="Gramene" id="rna-gnl|WGS:NBSK|LSAT_5X112981_mrna">
    <property type="protein sequence ID" value="cds-PLY97642.1"/>
    <property type="gene ID" value="gene-LSAT_5X112981"/>
</dbReference>
<dbReference type="SUPFAM" id="SSF53474">
    <property type="entry name" value="alpha/beta-Hydrolases"/>
    <property type="match status" value="1"/>
</dbReference>
<name>A0A9R1VPP6_LACSA</name>
<evidence type="ECO:0000256" key="2">
    <source>
        <dbReference type="PROSITE-ProRule" id="PRU10038"/>
    </source>
</evidence>
<dbReference type="PANTHER" id="PTHR23024:SF467">
    <property type="entry name" value="CARBOXYLESTERASE 12-RELATED"/>
    <property type="match status" value="1"/>
</dbReference>
<reference evidence="4 5" key="1">
    <citation type="journal article" date="2017" name="Nat. Commun.">
        <title>Genome assembly with in vitro proximity ligation data and whole-genome triplication in lettuce.</title>
        <authorList>
            <person name="Reyes-Chin-Wo S."/>
            <person name="Wang Z."/>
            <person name="Yang X."/>
            <person name="Kozik A."/>
            <person name="Arikit S."/>
            <person name="Song C."/>
            <person name="Xia L."/>
            <person name="Froenicke L."/>
            <person name="Lavelle D.O."/>
            <person name="Truco M.J."/>
            <person name="Xia R."/>
            <person name="Zhu S."/>
            <person name="Xu C."/>
            <person name="Xu H."/>
            <person name="Xu X."/>
            <person name="Cox K."/>
            <person name="Korf I."/>
            <person name="Meyers B.C."/>
            <person name="Michelmore R.W."/>
        </authorList>
    </citation>
    <scope>NUCLEOTIDE SEQUENCE [LARGE SCALE GENOMIC DNA]</scope>
    <source>
        <strain evidence="5">cv. Salinas</strain>
        <tissue evidence="4">Seedlings</tissue>
    </source>
</reference>
<dbReference type="Gene3D" id="3.40.50.1820">
    <property type="entry name" value="alpha/beta hydrolase"/>
    <property type="match status" value="1"/>
</dbReference>
<dbReference type="Pfam" id="PF07859">
    <property type="entry name" value="Abhydrolase_3"/>
    <property type="match status" value="1"/>
</dbReference>
<evidence type="ECO:0000259" key="3">
    <source>
        <dbReference type="Pfam" id="PF07859"/>
    </source>
</evidence>
<gene>
    <name evidence="4" type="ORF">LSAT_V11C500270790</name>
</gene>
<feature type="active site" evidence="2">
    <location>
        <position position="165"/>
    </location>
</feature>
<dbReference type="AlphaFoldDB" id="A0A9R1VPP6"/>
<keyword evidence="5" id="KW-1185">Reference proteome</keyword>
<evidence type="ECO:0000313" key="4">
    <source>
        <dbReference type="EMBL" id="KAJ0208388.1"/>
    </source>
</evidence>
<dbReference type="PANTHER" id="PTHR23024">
    <property type="entry name" value="ARYLACETAMIDE DEACETYLASE"/>
    <property type="match status" value="1"/>
</dbReference>
<dbReference type="PROSITE" id="PS01174">
    <property type="entry name" value="LIPASE_GDXG_SER"/>
    <property type="match status" value="1"/>
</dbReference>
<feature type="domain" description="Alpha/beta hydrolase fold-3" evidence="3">
    <location>
        <begin position="77"/>
        <end position="297"/>
    </location>
</feature>
<protein>
    <recommendedName>
        <fullName evidence="3">Alpha/beta hydrolase fold-3 domain-containing protein</fullName>
    </recommendedName>
</protein>
<evidence type="ECO:0000313" key="5">
    <source>
        <dbReference type="Proteomes" id="UP000235145"/>
    </source>
</evidence>
<dbReference type="InterPro" id="IPR050466">
    <property type="entry name" value="Carboxylest/Gibb_receptor"/>
</dbReference>
<comment type="similarity">
    <text evidence="1">Belongs to the 'GDXG' lipolytic enzyme family.</text>
</comment>
<proteinExistence type="inferred from homology"/>
<dbReference type="OrthoDB" id="408631at2759"/>
<organism evidence="4 5">
    <name type="scientific">Lactuca sativa</name>
    <name type="common">Garden lettuce</name>
    <dbReference type="NCBI Taxonomy" id="4236"/>
    <lineage>
        <taxon>Eukaryota</taxon>
        <taxon>Viridiplantae</taxon>
        <taxon>Streptophyta</taxon>
        <taxon>Embryophyta</taxon>
        <taxon>Tracheophyta</taxon>
        <taxon>Spermatophyta</taxon>
        <taxon>Magnoliopsida</taxon>
        <taxon>eudicotyledons</taxon>
        <taxon>Gunneridae</taxon>
        <taxon>Pentapetalae</taxon>
        <taxon>asterids</taxon>
        <taxon>campanulids</taxon>
        <taxon>Asterales</taxon>
        <taxon>Asteraceae</taxon>
        <taxon>Cichorioideae</taxon>
        <taxon>Cichorieae</taxon>
        <taxon>Lactucinae</taxon>
        <taxon>Lactuca</taxon>
    </lineage>
</organism>
<accession>A0A9R1VPP6</accession>
<comment type="caution">
    <text evidence="4">The sequence shown here is derived from an EMBL/GenBank/DDBJ whole genome shotgun (WGS) entry which is preliminary data.</text>
</comment>